<reference evidence="1 2" key="2">
    <citation type="journal article" date="2019" name="G3 (Bethesda)">
        <title>Hybrid Assembly of the Genome of the Entomopathogenic Nematode Steinernema carpocapsae Identifies the X-Chromosome.</title>
        <authorList>
            <person name="Serra L."/>
            <person name="Macchietto M."/>
            <person name="Macias-Munoz A."/>
            <person name="McGill C.J."/>
            <person name="Rodriguez I.M."/>
            <person name="Rodriguez B."/>
            <person name="Murad R."/>
            <person name="Mortazavi A."/>
        </authorList>
    </citation>
    <scope>NUCLEOTIDE SEQUENCE [LARGE SCALE GENOMIC DNA]</scope>
    <source>
        <strain evidence="1 2">ALL</strain>
    </source>
</reference>
<evidence type="ECO:0000313" key="2">
    <source>
        <dbReference type="Proteomes" id="UP000298663"/>
    </source>
</evidence>
<sequence>MLFSSQRCFACPFILDSPKTRSTRVNLNLSIALVALFSAFRKSVFKECSQLVRLVLNALGRVTRLFVLGTRSVV</sequence>
<evidence type="ECO:0000313" key="1">
    <source>
        <dbReference type="EMBL" id="TMS37564.1"/>
    </source>
</evidence>
<reference evidence="1 2" key="1">
    <citation type="journal article" date="2015" name="Genome Biol.">
        <title>Comparative genomics of Steinernema reveals deeply conserved gene regulatory networks.</title>
        <authorList>
            <person name="Dillman A.R."/>
            <person name="Macchietto M."/>
            <person name="Porter C.F."/>
            <person name="Rogers A."/>
            <person name="Williams B."/>
            <person name="Antoshechkin I."/>
            <person name="Lee M.M."/>
            <person name="Goodwin Z."/>
            <person name="Lu X."/>
            <person name="Lewis E.E."/>
            <person name="Goodrich-Blair H."/>
            <person name="Stock S.P."/>
            <person name="Adams B.J."/>
            <person name="Sternberg P.W."/>
            <person name="Mortazavi A."/>
        </authorList>
    </citation>
    <scope>NUCLEOTIDE SEQUENCE [LARGE SCALE GENOMIC DNA]</scope>
    <source>
        <strain evidence="1 2">ALL</strain>
    </source>
</reference>
<gene>
    <name evidence="1" type="ORF">L596_004467</name>
</gene>
<dbReference type="Proteomes" id="UP000298663">
    <property type="component" value="Unassembled WGS sequence"/>
</dbReference>
<organism evidence="1 2">
    <name type="scientific">Steinernema carpocapsae</name>
    <name type="common">Entomopathogenic nematode</name>
    <dbReference type="NCBI Taxonomy" id="34508"/>
    <lineage>
        <taxon>Eukaryota</taxon>
        <taxon>Metazoa</taxon>
        <taxon>Ecdysozoa</taxon>
        <taxon>Nematoda</taxon>
        <taxon>Chromadorea</taxon>
        <taxon>Rhabditida</taxon>
        <taxon>Tylenchina</taxon>
        <taxon>Panagrolaimomorpha</taxon>
        <taxon>Strongyloidoidea</taxon>
        <taxon>Steinernematidae</taxon>
        <taxon>Steinernema</taxon>
    </lineage>
</organism>
<proteinExistence type="predicted"/>
<accession>A0A4U8UX02</accession>
<comment type="caution">
    <text evidence="1">The sequence shown here is derived from an EMBL/GenBank/DDBJ whole genome shotgun (WGS) entry which is preliminary data.</text>
</comment>
<dbReference type="AlphaFoldDB" id="A0A4U8UX02"/>
<dbReference type="EMBL" id="AZBU02000001">
    <property type="protein sequence ID" value="TMS37564.1"/>
    <property type="molecule type" value="Genomic_DNA"/>
</dbReference>
<protein>
    <submittedName>
        <fullName evidence="1">Uncharacterized protein</fullName>
    </submittedName>
</protein>
<name>A0A4U8UX02_STECR</name>
<keyword evidence="2" id="KW-1185">Reference proteome</keyword>